<organism evidence="1 2">
    <name type="scientific">Paracidovorax citrulli</name>
    <name type="common">Acidovorax citrulli</name>
    <dbReference type="NCBI Taxonomy" id="80869"/>
    <lineage>
        <taxon>Bacteria</taxon>
        <taxon>Pseudomonadati</taxon>
        <taxon>Pseudomonadota</taxon>
        <taxon>Betaproteobacteria</taxon>
        <taxon>Burkholderiales</taxon>
        <taxon>Comamonadaceae</taxon>
        <taxon>Paracidovorax</taxon>
    </lineage>
</organism>
<gene>
    <name evidence="1" type="ORF">QRO08_16405</name>
</gene>
<dbReference type="GeneID" id="79791295"/>
<name>A0ABY9AKD7_PARCI</name>
<sequence length="160" mass="17760">MKMARPSARDIDAADELHWVLSAIDSRWGGPWATDGPDDLRATLAADEEFDCDNREHLQALYNHLAKLLRRAPNFYGRVINGMCHVICWDHNAILDPADDCLSLHPDLVAGLALLHKHRSDFLPRLEREARAAVAAQVEHSAATHLTAMRAGWAQKASPA</sequence>
<reference evidence="1 2" key="1">
    <citation type="submission" date="2023-06" db="EMBL/GenBank/DDBJ databases">
        <authorList>
            <person name="Ham H."/>
            <person name="Park D.S."/>
        </authorList>
    </citation>
    <scope>NUCLEOTIDE SEQUENCE [LARGE SCALE GENOMIC DNA]</scope>
    <source>
        <strain evidence="1 2">KACC 17005</strain>
    </source>
</reference>
<protein>
    <submittedName>
        <fullName evidence="1">Uncharacterized protein</fullName>
    </submittedName>
</protein>
<dbReference type="Proteomes" id="UP001242732">
    <property type="component" value="Chromosome"/>
</dbReference>
<proteinExistence type="predicted"/>
<evidence type="ECO:0000313" key="2">
    <source>
        <dbReference type="Proteomes" id="UP001242732"/>
    </source>
</evidence>
<keyword evidence="2" id="KW-1185">Reference proteome</keyword>
<dbReference type="RefSeq" id="WP_011794803.1">
    <property type="nucleotide sequence ID" value="NZ_CP023687.1"/>
</dbReference>
<dbReference type="EMBL" id="CP127363">
    <property type="protein sequence ID" value="WIY47411.1"/>
    <property type="molecule type" value="Genomic_DNA"/>
</dbReference>
<evidence type="ECO:0000313" key="1">
    <source>
        <dbReference type="EMBL" id="WIY47411.1"/>
    </source>
</evidence>
<accession>A0ABY9AKD7</accession>